<feature type="domain" description="LysM" evidence="4">
    <location>
        <begin position="114"/>
        <end position="158"/>
    </location>
</feature>
<dbReference type="PROSITE" id="PS51782">
    <property type="entry name" value="LYSM"/>
    <property type="match status" value="1"/>
</dbReference>
<dbReference type="InterPro" id="IPR036779">
    <property type="entry name" value="LysM_dom_sf"/>
</dbReference>
<dbReference type="PANTHER" id="PTHR21666">
    <property type="entry name" value="PEPTIDASE-RELATED"/>
    <property type="match status" value="1"/>
</dbReference>
<evidence type="ECO:0000313" key="6">
    <source>
        <dbReference type="Proteomes" id="UP000001492"/>
    </source>
</evidence>
<dbReference type="RefSeq" id="WP_013478745.1">
    <property type="nucleotide sequence ID" value="NC_014816.1"/>
</dbReference>
<dbReference type="Pfam" id="PF01476">
    <property type="entry name" value="LysM"/>
    <property type="match status" value="1"/>
</dbReference>
<proteinExistence type="inferred from homology"/>
<evidence type="ECO:0000256" key="1">
    <source>
        <dbReference type="ARBA" id="ARBA00038420"/>
    </source>
</evidence>
<gene>
    <name evidence="5" type="ordered locus">Astex_1238</name>
</gene>
<sequence length="368" mass="38576">MRTFKRISVFVLPVVLAAALSACTVMPQAPKYPIYMENRPVAEGPRPAPVEPSQAPAEEPTGIQPLGSKGGITTTELPPPPPPPPPANTVATKPGPTAPKPVATLPVHDSRAGFVYTLQPKDTLFGVSRRFGVPVQTLYKMNGLASDSVTHIGQKILLPETAKDKGTETYASGPAPDRVKAVVAQADAPRPAVMPPAPKPVVSAPVAKPVVTAPTPAPAKPVEVAKSLPSDTAGIVKLGKGRFVWPYKGNVLVRYGQLAPNVRNDGINIGGPEGVDIVAADEGTVVYVGDQVKELGNTVYIRHADGFYTGYSHLGKVSVKSGQKVAQGQAVGTMGKSGAVDRPQLHFEVRYTPSSEIAKPFDPTLVLP</sequence>
<dbReference type="EMBL" id="CP002395">
    <property type="protein sequence ID" value="ADU12913.1"/>
    <property type="molecule type" value="Genomic_DNA"/>
</dbReference>
<dbReference type="AlphaFoldDB" id="E8RNL7"/>
<dbReference type="CDD" id="cd00118">
    <property type="entry name" value="LysM"/>
    <property type="match status" value="1"/>
</dbReference>
<dbReference type="InterPro" id="IPR050570">
    <property type="entry name" value="Cell_wall_metabolism_enzyme"/>
</dbReference>
<feature type="compositionally biased region" description="Pro residues" evidence="2">
    <location>
        <begin position="77"/>
        <end position="87"/>
    </location>
</feature>
<dbReference type="Pfam" id="PF01551">
    <property type="entry name" value="Peptidase_M23"/>
    <property type="match status" value="1"/>
</dbReference>
<dbReference type="Gene3D" id="3.10.350.10">
    <property type="entry name" value="LysM domain"/>
    <property type="match status" value="1"/>
</dbReference>
<accession>E8RNL7</accession>
<keyword evidence="6" id="KW-1185">Reference proteome</keyword>
<dbReference type="PROSITE" id="PS51257">
    <property type="entry name" value="PROKAR_LIPOPROTEIN"/>
    <property type="match status" value="1"/>
</dbReference>
<dbReference type="InterPro" id="IPR018392">
    <property type="entry name" value="LysM"/>
</dbReference>
<dbReference type="eggNOG" id="COG1388">
    <property type="taxonomic scope" value="Bacteria"/>
</dbReference>
<reference evidence="6" key="1">
    <citation type="submission" date="2010-12" db="EMBL/GenBank/DDBJ databases">
        <title>Complete sequence of chromosome 1 of Asticcacaulis excentricus CB 48.</title>
        <authorList>
            <consortium name="US DOE Joint Genome Institute"/>
            <person name="Lucas S."/>
            <person name="Copeland A."/>
            <person name="Lapidus A."/>
            <person name="Cheng J.-F."/>
            <person name="Bruce D."/>
            <person name="Goodwin L."/>
            <person name="Pitluck S."/>
            <person name="Teshima H."/>
            <person name="Davenport K."/>
            <person name="Detter J.C."/>
            <person name="Han C."/>
            <person name="Tapia R."/>
            <person name="Land M."/>
            <person name="Hauser L."/>
            <person name="Jeffries C."/>
            <person name="Kyrpides N."/>
            <person name="Ivanova N."/>
            <person name="Ovchinnikova G."/>
            <person name="Brun Y.V."/>
            <person name="Woyke T."/>
        </authorList>
    </citation>
    <scope>NUCLEOTIDE SEQUENCE [LARGE SCALE GENOMIC DNA]</scope>
    <source>
        <strain evidence="6">ATCC 15261 / DSM 4724 / KCTC 12464 / NCIMB 9791 / VKM B-1370 / CB 48</strain>
    </source>
</reference>
<feature type="signal peptide" evidence="3">
    <location>
        <begin position="1"/>
        <end position="27"/>
    </location>
</feature>
<dbReference type="HOGENOM" id="CLU_029425_0_0_5"/>
<evidence type="ECO:0000259" key="4">
    <source>
        <dbReference type="PROSITE" id="PS51782"/>
    </source>
</evidence>
<organism evidence="5 6">
    <name type="scientific">Asticcacaulis excentricus (strain ATCC 15261 / DSM 4724 / KCTC 12464 / NCIMB 9791 / VKM B-1370 / CB 48)</name>
    <dbReference type="NCBI Taxonomy" id="573065"/>
    <lineage>
        <taxon>Bacteria</taxon>
        <taxon>Pseudomonadati</taxon>
        <taxon>Pseudomonadota</taxon>
        <taxon>Alphaproteobacteria</taxon>
        <taxon>Caulobacterales</taxon>
        <taxon>Caulobacteraceae</taxon>
        <taxon>Asticcacaulis</taxon>
    </lineage>
</organism>
<dbReference type="eggNOG" id="COG4942">
    <property type="taxonomic scope" value="Bacteria"/>
</dbReference>
<comment type="similarity">
    <text evidence="1">Belongs to the E.coli NlpD/Haemophilus LppB family.</text>
</comment>
<dbReference type="InterPro" id="IPR016047">
    <property type="entry name" value="M23ase_b-sheet_dom"/>
</dbReference>
<evidence type="ECO:0000313" key="5">
    <source>
        <dbReference type="EMBL" id="ADU12913.1"/>
    </source>
</evidence>
<evidence type="ECO:0000256" key="2">
    <source>
        <dbReference type="SAM" id="MobiDB-lite"/>
    </source>
</evidence>
<dbReference type="SMART" id="SM00257">
    <property type="entry name" value="LysM"/>
    <property type="match status" value="1"/>
</dbReference>
<name>E8RNL7_ASTEC</name>
<dbReference type="CDD" id="cd12797">
    <property type="entry name" value="M23_peptidase"/>
    <property type="match status" value="1"/>
</dbReference>
<protein>
    <submittedName>
        <fullName evidence="5">Peptidase M23</fullName>
    </submittedName>
</protein>
<dbReference type="PANTHER" id="PTHR21666:SF263">
    <property type="entry name" value="MUREIN HYDROLASE ACTIVATOR NLPD"/>
    <property type="match status" value="1"/>
</dbReference>
<dbReference type="Proteomes" id="UP000001492">
    <property type="component" value="Chromosome 1"/>
</dbReference>
<dbReference type="OrthoDB" id="9795421at2"/>
<dbReference type="SUPFAM" id="SSF51261">
    <property type="entry name" value="Duplicated hybrid motif"/>
    <property type="match status" value="1"/>
</dbReference>
<dbReference type="KEGG" id="aex:Astex_1238"/>
<feature type="chain" id="PRO_5003226629" evidence="3">
    <location>
        <begin position="28"/>
        <end position="368"/>
    </location>
</feature>
<dbReference type="STRING" id="573065.Astex_1238"/>
<keyword evidence="3" id="KW-0732">Signal</keyword>
<dbReference type="Gene3D" id="2.70.70.10">
    <property type="entry name" value="Glucose Permease (Domain IIA)"/>
    <property type="match status" value="1"/>
</dbReference>
<dbReference type="GO" id="GO:0004222">
    <property type="term" value="F:metalloendopeptidase activity"/>
    <property type="evidence" value="ECO:0007669"/>
    <property type="project" value="TreeGrafter"/>
</dbReference>
<evidence type="ECO:0000256" key="3">
    <source>
        <dbReference type="SAM" id="SignalP"/>
    </source>
</evidence>
<feature type="region of interest" description="Disordered" evidence="2">
    <location>
        <begin position="43"/>
        <end position="105"/>
    </location>
</feature>
<dbReference type="InterPro" id="IPR011055">
    <property type="entry name" value="Dup_hybrid_motif"/>
</dbReference>